<sequence>MENDENPSSSKEHHQGLASFDMDVPSIGYVCRKGDVQLLKALIEGGREVCYGDDRRWFPIHEAAAALHFDCCEVLLKTGQVNINECAHDGQTPLLLACRDTPRKKQAARICRLLIEHGADVNKSSLDQMTPLIQAVKSKNPDLVNLLLRHGADPHLKWYNGWTALHEAANVHDEDSMRQLIEARADPFVRDTDGHTPLYVAAQEGYLPCVQILVEHVGSRAKELLNIRLHDGCSPVMAASYEGHHEVVAYLLKNGAYADFTMQPVWAGPRTSDEIDDGVHALALAAQGNYYLCIRELIPYVDQEMLVKNQLDPLSVAAFRGAVESAEELIKAGFSTEIKTEAPSSNMIYQFLQPIFSRPYHTPLREATRKGHTRIVQMLIDVGAKMTYKEECYSPFLFSFRNRLDPAILRAYLEHDVDINSISDKAHCQVPDSIVAILATDNRRVLLQLLKCGVHVNLKSWCPCKSINGFNLLQQVHDATYVRDFADLIKLLSVFSDSIPNCCNRVAEIIQIPSGQISRLDHLCRSKIRSLFKPSQLLDNRFLRELRMLPNNVRAYLAFEPVPDKFTFY</sequence>
<accession>A0A914C1N6</accession>
<keyword evidence="2 3" id="KW-0040">ANK repeat</keyword>
<dbReference type="WBParaSite" id="ACRNAN_Path_1470.g5752.t1">
    <property type="protein sequence ID" value="ACRNAN_Path_1470.g5752.t1"/>
    <property type="gene ID" value="ACRNAN_Path_1470.g5752"/>
</dbReference>
<proteinExistence type="predicted"/>
<keyword evidence="1" id="KW-0677">Repeat</keyword>
<reference evidence="6" key="1">
    <citation type="submission" date="2022-11" db="UniProtKB">
        <authorList>
            <consortium name="WormBaseParasite"/>
        </authorList>
    </citation>
    <scope>IDENTIFICATION</scope>
</reference>
<feature type="repeat" description="ANK" evidence="3">
    <location>
        <begin position="160"/>
        <end position="192"/>
    </location>
</feature>
<feature type="repeat" description="ANK" evidence="3">
    <location>
        <begin position="359"/>
        <end position="391"/>
    </location>
</feature>
<dbReference type="Proteomes" id="UP000887540">
    <property type="component" value="Unplaced"/>
</dbReference>
<dbReference type="SMART" id="SM00248">
    <property type="entry name" value="ANK"/>
    <property type="match status" value="11"/>
</dbReference>
<evidence type="ECO:0000313" key="6">
    <source>
        <dbReference type="WBParaSite" id="ACRNAN_Path_1470.g5752.t1"/>
    </source>
</evidence>
<feature type="repeat" description="ANK" evidence="3">
    <location>
        <begin position="231"/>
        <end position="263"/>
    </location>
</feature>
<evidence type="ECO:0000256" key="3">
    <source>
        <dbReference type="PROSITE-ProRule" id="PRU00023"/>
    </source>
</evidence>
<dbReference type="Gene3D" id="1.25.40.20">
    <property type="entry name" value="Ankyrin repeat-containing domain"/>
    <property type="match status" value="3"/>
</dbReference>
<dbReference type="Pfam" id="PF12796">
    <property type="entry name" value="Ank_2"/>
    <property type="match status" value="2"/>
</dbReference>
<organism evidence="5 6">
    <name type="scientific">Acrobeloides nanus</name>
    <dbReference type="NCBI Taxonomy" id="290746"/>
    <lineage>
        <taxon>Eukaryota</taxon>
        <taxon>Metazoa</taxon>
        <taxon>Ecdysozoa</taxon>
        <taxon>Nematoda</taxon>
        <taxon>Chromadorea</taxon>
        <taxon>Rhabditida</taxon>
        <taxon>Tylenchina</taxon>
        <taxon>Cephalobomorpha</taxon>
        <taxon>Cephaloboidea</taxon>
        <taxon>Cephalobidae</taxon>
        <taxon>Acrobeloides</taxon>
    </lineage>
</organism>
<feature type="repeat" description="ANK" evidence="3">
    <location>
        <begin position="89"/>
        <end position="126"/>
    </location>
</feature>
<feature type="domain" description="SOCS box" evidence="4">
    <location>
        <begin position="520"/>
        <end position="563"/>
    </location>
</feature>
<dbReference type="InterPro" id="IPR002110">
    <property type="entry name" value="Ankyrin_rpt"/>
</dbReference>
<dbReference type="InterPro" id="IPR036770">
    <property type="entry name" value="Ankyrin_rpt-contain_sf"/>
</dbReference>
<evidence type="ECO:0000313" key="5">
    <source>
        <dbReference type="Proteomes" id="UP000887540"/>
    </source>
</evidence>
<dbReference type="InterPro" id="IPR050745">
    <property type="entry name" value="Multifunctional_regulatory"/>
</dbReference>
<dbReference type="PROSITE" id="PS50088">
    <property type="entry name" value="ANK_REPEAT"/>
    <property type="match status" value="6"/>
</dbReference>
<protein>
    <submittedName>
        <fullName evidence="6">SOCS box domain-containing protein</fullName>
    </submittedName>
</protein>
<dbReference type="AlphaFoldDB" id="A0A914C1N6"/>
<keyword evidence="5" id="KW-1185">Reference proteome</keyword>
<dbReference type="PANTHER" id="PTHR24189:SF50">
    <property type="entry name" value="ANKYRIN REPEAT AND SOCS BOX PROTEIN 2"/>
    <property type="match status" value="1"/>
</dbReference>
<evidence type="ECO:0000256" key="1">
    <source>
        <dbReference type="ARBA" id="ARBA00022737"/>
    </source>
</evidence>
<dbReference type="SUPFAM" id="SSF48403">
    <property type="entry name" value="Ankyrin repeat"/>
    <property type="match status" value="1"/>
</dbReference>
<dbReference type="PROSITE" id="PS50297">
    <property type="entry name" value="ANK_REP_REGION"/>
    <property type="match status" value="6"/>
</dbReference>
<dbReference type="Pfam" id="PF00023">
    <property type="entry name" value="Ank"/>
    <property type="match status" value="1"/>
</dbReference>
<dbReference type="PANTHER" id="PTHR24189">
    <property type="entry name" value="MYOTROPHIN"/>
    <property type="match status" value="1"/>
</dbReference>
<feature type="repeat" description="ANK" evidence="3">
    <location>
        <begin position="127"/>
        <end position="159"/>
    </location>
</feature>
<name>A0A914C1N6_9BILA</name>
<feature type="repeat" description="ANK" evidence="3">
    <location>
        <begin position="193"/>
        <end position="216"/>
    </location>
</feature>
<evidence type="ECO:0000259" key="4">
    <source>
        <dbReference type="PROSITE" id="PS50225"/>
    </source>
</evidence>
<dbReference type="PROSITE" id="PS50225">
    <property type="entry name" value="SOCS"/>
    <property type="match status" value="1"/>
</dbReference>
<dbReference type="InterPro" id="IPR001496">
    <property type="entry name" value="SOCS_box"/>
</dbReference>
<evidence type="ECO:0000256" key="2">
    <source>
        <dbReference type="ARBA" id="ARBA00023043"/>
    </source>
</evidence>